<gene>
    <name evidence="2" type="ORF">C1645_825413</name>
</gene>
<evidence type="ECO:0000313" key="3">
    <source>
        <dbReference type="Proteomes" id="UP000265703"/>
    </source>
</evidence>
<dbReference type="OrthoDB" id="10530608at2759"/>
<sequence length="67" mass="7829">RLLNFNNLPEPKNADDEEEYSNSTIIDFTKLNINPQDEHVQIIVKLEMRRSRDFGDSTSHAPNERKS</sequence>
<organism evidence="2 3">
    <name type="scientific">Glomus cerebriforme</name>
    <dbReference type="NCBI Taxonomy" id="658196"/>
    <lineage>
        <taxon>Eukaryota</taxon>
        <taxon>Fungi</taxon>
        <taxon>Fungi incertae sedis</taxon>
        <taxon>Mucoromycota</taxon>
        <taxon>Glomeromycotina</taxon>
        <taxon>Glomeromycetes</taxon>
        <taxon>Glomerales</taxon>
        <taxon>Glomeraceae</taxon>
        <taxon>Glomus</taxon>
    </lineage>
</organism>
<comment type="caution">
    <text evidence="2">The sequence shown here is derived from an EMBL/GenBank/DDBJ whole genome shotgun (WGS) entry which is preliminary data.</text>
</comment>
<proteinExistence type="predicted"/>
<dbReference type="AlphaFoldDB" id="A0A397SWL4"/>
<evidence type="ECO:0000313" key="2">
    <source>
        <dbReference type="EMBL" id="RIA89046.1"/>
    </source>
</evidence>
<evidence type="ECO:0000256" key="1">
    <source>
        <dbReference type="SAM" id="MobiDB-lite"/>
    </source>
</evidence>
<feature type="non-terminal residue" evidence="2">
    <location>
        <position position="1"/>
    </location>
</feature>
<dbReference type="Proteomes" id="UP000265703">
    <property type="component" value="Unassembled WGS sequence"/>
</dbReference>
<keyword evidence="3" id="KW-1185">Reference proteome</keyword>
<protein>
    <submittedName>
        <fullName evidence="2">Uncharacterized protein</fullName>
    </submittedName>
</protein>
<dbReference type="EMBL" id="QKYT01000235">
    <property type="protein sequence ID" value="RIA89046.1"/>
    <property type="molecule type" value="Genomic_DNA"/>
</dbReference>
<feature type="region of interest" description="Disordered" evidence="1">
    <location>
        <begin position="1"/>
        <end position="20"/>
    </location>
</feature>
<accession>A0A397SWL4</accession>
<reference evidence="2 3" key="1">
    <citation type="submission" date="2018-06" db="EMBL/GenBank/DDBJ databases">
        <title>Comparative genomics reveals the genomic features of Rhizophagus irregularis, R. cerebriforme, R. diaphanum and Gigaspora rosea, and their symbiotic lifestyle signature.</title>
        <authorList>
            <person name="Morin E."/>
            <person name="San Clemente H."/>
            <person name="Chen E.C.H."/>
            <person name="De La Providencia I."/>
            <person name="Hainaut M."/>
            <person name="Kuo A."/>
            <person name="Kohler A."/>
            <person name="Murat C."/>
            <person name="Tang N."/>
            <person name="Roy S."/>
            <person name="Loubradou J."/>
            <person name="Henrissat B."/>
            <person name="Grigoriev I.V."/>
            <person name="Corradi N."/>
            <person name="Roux C."/>
            <person name="Martin F.M."/>
        </authorList>
    </citation>
    <scope>NUCLEOTIDE SEQUENCE [LARGE SCALE GENOMIC DNA]</scope>
    <source>
        <strain evidence="2 3">DAOM 227022</strain>
    </source>
</reference>
<name>A0A397SWL4_9GLOM</name>